<dbReference type="RefSeq" id="WP_051682800.1">
    <property type="nucleotide sequence ID" value="NZ_JAXDSK010000059.1"/>
</dbReference>
<dbReference type="GeneID" id="90984041"/>
<proteinExistence type="predicted"/>
<dbReference type="eggNOG" id="ENOG502ZC6M">
    <property type="taxonomic scope" value="Bacteria"/>
</dbReference>
<feature type="signal peptide" evidence="2">
    <location>
        <begin position="1"/>
        <end position="30"/>
    </location>
</feature>
<accession>A0A073IQJ6</accession>
<evidence type="ECO:0000256" key="1">
    <source>
        <dbReference type="SAM" id="Coils"/>
    </source>
</evidence>
<name>A0A073IQJ6_9BACT</name>
<dbReference type="Proteomes" id="UP000027665">
    <property type="component" value="Unassembled WGS sequence"/>
</dbReference>
<reference evidence="3 4" key="1">
    <citation type="submission" date="2014-04" db="EMBL/GenBank/DDBJ databases">
        <title>Draft Genome Sequence of Synergistes jonesii.</title>
        <authorList>
            <person name="Coil D.A."/>
            <person name="Eisen J.A."/>
            <person name="Holland-Moritz H.E."/>
        </authorList>
    </citation>
    <scope>NUCLEOTIDE SEQUENCE [LARGE SCALE GENOMIC DNA]</scope>
    <source>
        <strain evidence="3 4">78-1</strain>
    </source>
</reference>
<organism evidence="3 4">
    <name type="scientific">Synergistes jonesii</name>
    <dbReference type="NCBI Taxonomy" id="2754"/>
    <lineage>
        <taxon>Bacteria</taxon>
        <taxon>Thermotogati</taxon>
        <taxon>Synergistota</taxon>
        <taxon>Synergistia</taxon>
        <taxon>Synergistales</taxon>
        <taxon>Synergistaceae</taxon>
        <taxon>Synergistes</taxon>
    </lineage>
</organism>
<evidence type="ECO:0000256" key="2">
    <source>
        <dbReference type="SAM" id="SignalP"/>
    </source>
</evidence>
<feature type="chain" id="PRO_5001689930" evidence="2">
    <location>
        <begin position="31"/>
        <end position="256"/>
    </location>
</feature>
<evidence type="ECO:0000313" key="4">
    <source>
        <dbReference type="Proteomes" id="UP000027665"/>
    </source>
</evidence>
<sequence>MRNYRFKLAALLLAAVAALISLAPALPASADAFDQALLRWTKSRKIVDEDGANLEVKATYYSAEFIEALVQKESKDNLWTQSEADDYKYKFLSSLKLDELIPIHIEFVNNGPTMYLGPFDIMVKLRIKGKTYKPADYDKRFNFKFQGNKEGLVFFPRFDEKSGRDLLKGVNSVNLEFSPAISPLLEGKSISFIWDVADDDPQKLYQGAAANKLETDRLIKRLEKLRKDKAEEESKLSSINEELDTIQKRLDELAKQ</sequence>
<comment type="caution">
    <text evidence="3">The sequence shown here is derived from an EMBL/GenBank/DDBJ whole genome shotgun (WGS) entry which is preliminary data.</text>
</comment>
<evidence type="ECO:0000313" key="3">
    <source>
        <dbReference type="EMBL" id="KEJ91761.1"/>
    </source>
</evidence>
<protein>
    <submittedName>
        <fullName evidence="3">Uncharacterized protein</fullName>
    </submittedName>
</protein>
<keyword evidence="1" id="KW-0175">Coiled coil</keyword>
<dbReference type="STRING" id="2754.EH55_07250"/>
<gene>
    <name evidence="3" type="ORF">EH55_07250</name>
</gene>
<keyword evidence="4" id="KW-1185">Reference proteome</keyword>
<dbReference type="AlphaFoldDB" id="A0A073IQJ6"/>
<keyword evidence="2" id="KW-0732">Signal</keyword>
<dbReference type="EMBL" id="JMKI01000037">
    <property type="protein sequence ID" value="KEJ91761.1"/>
    <property type="molecule type" value="Genomic_DNA"/>
</dbReference>
<feature type="coiled-coil region" evidence="1">
    <location>
        <begin position="215"/>
        <end position="256"/>
    </location>
</feature>